<dbReference type="GO" id="GO:0003729">
    <property type="term" value="F:mRNA binding"/>
    <property type="evidence" value="ECO:0007669"/>
    <property type="project" value="TreeGrafter"/>
</dbReference>
<feature type="compositionally biased region" description="Low complexity" evidence="5">
    <location>
        <begin position="2075"/>
        <end position="2084"/>
    </location>
</feature>
<evidence type="ECO:0000259" key="7">
    <source>
        <dbReference type="Pfam" id="PF11732"/>
    </source>
</evidence>
<feature type="region of interest" description="Disordered" evidence="5">
    <location>
        <begin position="547"/>
        <end position="597"/>
    </location>
</feature>
<evidence type="ECO:0000256" key="2">
    <source>
        <dbReference type="ARBA" id="ARBA00007857"/>
    </source>
</evidence>
<dbReference type="Pfam" id="PF16134">
    <property type="entry name" value="THOC2_N"/>
    <property type="match status" value="1"/>
</dbReference>
<feature type="compositionally biased region" description="Basic and acidic residues" evidence="5">
    <location>
        <begin position="423"/>
        <end position="441"/>
    </location>
</feature>
<feature type="compositionally biased region" description="Basic and acidic residues" evidence="5">
    <location>
        <begin position="2269"/>
        <end position="2329"/>
    </location>
</feature>
<feature type="compositionally biased region" description="Basic and acidic residues" evidence="5">
    <location>
        <begin position="2222"/>
        <end position="2262"/>
    </location>
</feature>
<feature type="region of interest" description="Disordered" evidence="5">
    <location>
        <begin position="1523"/>
        <end position="1586"/>
    </location>
</feature>
<feature type="compositionally biased region" description="Basic and acidic residues" evidence="5">
    <location>
        <begin position="1780"/>
        <end position="1817"/>
    </location>
</feature>
<feature type="domain" description="THO complex subunitTHOC2 N-terminal" evidence="7">
    <location>
        <begin position="851"/>
        <end position="925"/>
    </location>
</feature>
<dbReference type="OrthoDB" id="29024at2759"/>
<comment type="similarity">
    <text evidence="2">Belongs to the THOC2 family.</text>
</comment>
<feature type="region of interest" description="Disordered" evidence="5">
    <location>
        <begin position="1117"/>
        <end position="1173"/>
    </location>
</feature>
<feature type="compositionally biased region" description="Basic and acidic residues" evidence="5">
    <location>
        <begin position="1900"/>
        <end position="1919"/>
    </location>
</feature>
<dbReference type="GO" id="GO:0006397">
    <property type="term" value="P:mRNA processing"/>
    <property type="evidence" value="ECO:0007669"/>
    <property type="project" value="InterPro"/>
</dbReference>
<feature type="domain" description="THO complex subunitTHOC2 C-terminal" evidence="6">
    <location>
        <begin position="1263"/>
        <end position="1504"/>
    </location>
</feature>
<feature type="compositionally biased region" description="Low complexity" evidence="5">
    <location>
        <begin position="1601"/>
        <end position="1610"/>
    </location>
</feature>
<dbReference type="InterPro" id="IPR040007">
    <property type="entry name" value="Tho2"/>
</dbReference>
<proteinExistence type="inferred from homology"/>
<dbReference type="GO" id="GO:0000445">
    <property type="term" value="C:THO complex part of transcription export complex"/>
    <property type="evidence" value="ECO:0007669"/>
    <property type="project" value="TreeGrafter"/>
</dbReference>
<sequence length="2419" mass="270403">MAPGGKRKRGDGADGPSRPSPHRPQNLPLAHAQQQSQQQNNARGGGRRGSRTGSRGGFSAPNSPSVAHPSPSAMSPPSTLPSSSKPQFATPANPPPTQSHAVLVCDSNDFLTQERVGKWTASGRAALVDDAVRAVARDDPASVALVFEELVRASIDQTFGSQELGSTVRDILAAAPVAGTLDMTSLFLSTVSLLTETEIAQASVKLMLETTVIPPQRLREELESDQLVALNLVRPTFSKMAIRKATNTLYKQSNYNLLREEPEGYSKLVTEYFTTVHNEPPNVDVVTETFQRVTALVGAFDLDVGRVLDITLDVFANLLVKHTEFFVKLLRISSWWPENEAPHGIQWEEPEVSSLPQWALPGSYHWYYNDNEKEAQLQLREQRDKEFWKTVEGPAGIKAFFELGARRITGGVPSFQSNGAGSADRDESSGKKKDELSDFEKTQQWSEEWMKETKTLPPSGNRTAAQLLGFKLRFYASDARDAHDTLPDNLIHLAALLIKIGFISLADLYPHLYPLDEDMSAHKDKLMKAKQEREKNFRRAPENALAMAGSLPDDMPPAPSSVTRLRASEIKGSPKPETDRGTPPRAASEPKDKLPEPVDQKAALLRSLLCIGAIPEALFILGRFPWLLDVYPDLLTYLLRIAHHSISKVYENSRTLTRQETAVTPKKGPMQASARTGDFIPRRTLRWAKLEERDAGDGVDYRFYWKDWADNVPVCQNVDDVVRFCNTFLAFAGLEFGKDASLLTKLLRIGRMSLREDPSTTNMNRWKTLSITQLAPALTFSGENPGTANEAWDLFKLLDTASRYTMYASWFEGPASRKPAVKAKFSELDTLAKRVLDRTTITNAKRMQPQIAKLSLACPGFIFNKFLDELSLGKDNMTDILVRLCDRLSPFAYDCLNWAFVSGLRKPRATMQANGMNTSLWLQHLTEFIAKAYKEHVTMDPTPVLQLVATRFVEGNTSMLDLLDNFIRFMASMSPTHQRKRLEISGGPLLHATHLDTDSTDNRNENKMAGKRFVGYLKKGGLMSLLLVALAQEVERYPFRKEFEEANTPLKVIASNLDKLRSTFAQLLDLLRTFLPVEEFGALIPDIIELLSVYHIEPALAFTICRAKLSEQIALGRSERKVDRERTTQLHPGSEGDVVMSGTEDTLHINGAANSANNTHDQSGTQQSDVHMKDDDTSIEIDKSPTQEDSSNSLILPGYPQNPLVQEIAEKLKTSMPEVYGDHICLDFFITFWELSPLDIFPALRGGREVYQKVINSLKGPTFRNRIPGLKQEEKGLLNNFEDLKTSLREEMHHWFDGQSELLHDTILQDCFLPRILMSYHDAKFGAAMLWLMHDIGVPGFRTMKLLDQLFKQKVLTNIIFMSTPDEATNFGTFLKDILQNLEEWHRTEKDYIRFAQGQNKSLPGFARAFNVDRSPATFLDFEDFRRLLFKWHSQLFRALEMCFKDREYMHMNNAKEVLLCLKPAFPRVDTMGDGLRQVTEAALEVEQDSGRADVKVFLQSLSSLFKGQKWITAQAFHSRNVPHQAQVSNAQNSPVVPARTEHGRAQVPATSSTARLDASAPEFSPSGEATNGVLTSQGNGSIEDEDGEVKDQVGISSTGAAPASIERAAPAPPAQPREEERNLQTNREANISSTPVEQSASIAARIEGRGERPSLPNQSSRVPHTLPPRPEAQPLRSRPGERPSERQTDFTSRHDARSNVSPVEYPRPNRTADAQREFVQDRREMSPGRRLRGRTPDRREPTWGRDARDIRESRDFHDDRAMRPPVRDVRSNQPVYNARDGRDPRDMRDSRDLRDQRDLRDGRELRETRDRLDHRGPPPQLDGRGRLHSTPSSSHPLDGSTYRRDVPPLSQQGPDRNGNLNPRQPINKPPANASITTPDRSAPANDRTLINPERAALINDDRGRSESFRSEREDRGELGSRPQSPRRGPDRPPPSYPGRNETARDHRDDRNDDRVFHDRTPPHTLPPARDRRDEAPGLAPTGPRGGRNDASSSSRVSRDMFMPSHVPSRASTHQVQDPNYGRLNPPNDTIPSGPRGMTSSTQHRPTSSNNTIGFAPDRREPIRRESTEMHPHQHSPQAAPAAPVANRAGVHPSRLSIINSPSSSQTDVVNAPSGPRGSSLRVPQGPASTPTNARGPPTGPALTERNARNQDRSALHAINSVLNSEPTQVRGRGGTRANGLGDPTSIPSPGGSSSHPNTPNPLRSDGPQARGGRPDYPANRIDNRSFDDGRHEPRGRRNDRMGRQRSRSPERNDRRPDERSTRNGPVDRNPRNDEQDKINDRERGPGRDRRPGDRDSNRRERDREAEHPPRDVSDRRERLPRDENRNAGRGEGPGSRRGMPSLNNEPAGWSNEGRGDPRAGDHRGRAGPDRKDDRGERRRDDARDTRGGGSGGRKRDRGQEEAPHGDSKRTRRSNAGDH</sequence>
<organism evidence="9 10">
    <name type="scientific">Lophiostoma macrostomum CBS 122681</name>
    <dbReference type="NCBI Taxonomy" id="1314788"/>
    <lineage>
        <taxon>Eukaryota</taxon>
        <taxon>Fungi</taxon>
        <taxon>Dikarya</taxon>
        <taxon>Ascomycota</taxon>
        <taxon>Pezizomycotina</taxon>
        <taxon>Dothideomycetes</taxon>
        <taxon>Pleosporomycetidae</taxon>
        <taxon>Pleosporales</taxon>
        <taxon>Lophiostomataceae</taxon>
        <taxon>Lophiostoma</taxon>
    </lineage>
</organism>
<dbReference type="Proteomes" id="UP000799324">
    <property type="component" value="Unassembled WGS sequence"/>
</dbReference>
<reference evidence="9" key="1">
    <citation type="journal article" date="2020" name="Stud. Mycol.">
        <title>101 Dothideomycetes genomes: a test case for predicting lifestyles and emergence of pathogens.</title>
        <authorList>
            <person name="Haridas S."/>
            <person name="Albert R."/>
            <person name="Binder M."/>
            <person name="Bloem J."/>
            <person name="Labutti K."/>
            <person name="Salamov A."/>
            <person name="Andreopoulos B."/>
            <person name="Baker S."/>
            <person name="Barry K."/>
            <person name="Bills G."/>
            <person name="Bluhm B."/>
            <person name="Cannon C."/>
            <person name="Castanera R."/>
            <person name="Culley D."/>
            <person name="Daum C."/>
            <person name="Ezra D."/>
            <person name="Gonzalez J."/>
            <person name="Henrissat B."/>
            <person name="Kuo A."/>
            <person name="Liang C."/>
            <person name="Lipzen A."/>
            <person name="Lutzoni F."/>
            <person name="Magnuson J."/>
            <person name="Mondo S."/>
            <person name="Nolan M."/>
            <person name="Ohm R."/>
            <person name="Pangilinan J."/>
            <person name="Park H.-J."/>
            <person name="Ramirez L."/>
            <person name="Alfaro M."/>
            <person name="Sun H."/>
            <person name="Tritt A."/>
            <person name="Yoshinaga Y."/>
            <person name="Zwiers L.-H."/>
            <person name="Turgeon B."/>
            <person name="Goodwin S."/>
            <person name="Spatafora J."/>
            <person name="Crous P."/>
            <person name="Grigoriev I."/>
        </authorList>
    </citation>
    <scope>NUCLEOTIDE SEQUENCE</scope>
    <source>
        <strain evidence="9">CBS 122681</strain>
    </source>
</reference>
<feature type="compositionally biased region" description="Polar residues" evidence="5">
    <location>
        <begin position="1152"/>
        <end position="1169"/>
    </location>
</feature>
<dbReference type="Pfam" id="PF11262">
    <property type="entry name" value="Tho2"/>
    <property type="match status" value="1"/>
</dbReference>
<dbReference type="PANTHER" id="PTHR21597:SF0">
    <property type="entry name" value="THO COMPLEX SUBUNIT 2"/>
    <property type="match status" value="1"/>
</dbReference>
<accession>A0A6A6TFK7</accession>
<feature type="domain" description="THO complex subunit 2 N-terminal" evidence="8">
    <location>
        <begin position="111"/>
        <end position="847"/>
    </location>
</feature>
<evidence type="ECO:0000256" key="5">
    <source>
        <dbReference type="SAM" id="MobiDB-lite"/>
    </source>
</evidence>
<feature type="compositionally biased region" description="Low complexity" evidence="5">
    <location>
        <begin position="51"/>
        <end position="86"/>
    </location>
</feature>
<dbReference type="InterPro" id="IPR021418">
    <property type="entry name" value="THO_THOC2_C"/>
</dbReference>
<protein>
    <recommendedName>
        <fullName evidence="3">THO complex subunit 2</fullName>
    </recommendedName>
</protein>
<dbReference type="Pfam" id="PF11732">
    <property type="entry name" value="Thoc2"/>
    <property type="match status" value="1"/>
</dbReference>
<feature type="compositionally biased region" description="Basic and acidic residues" evidence="5">
    <location>
        <begin position="1942"/>
        <end position="1962"/>
    </location>
</feature>
<feature type="compositionally biased region" description="Basic and acidic residues" evidence="5">
    <location>
        <begin position="1714"/>
        <end position="1728"/>
    </location>
</feature>
<feature type="compositionally biased region" description="Polar residues" evidence="5">
    <location>
        <begin position="1568"/>
        <end position="1581"/>
    </location>
</feature>
<feature type="compositionally biased region" description="Low complexity" evidence="5">
    <location>
        <begin position="2093"/>
        <end position="2105"/>
    </location>
</feature>
<evidence type="ECO:0000256" key="3">
    <source>
        <dbReference type="ARBA" id="ARBA00019596"/>
    </source>
</evidence>
<feature type="compositionally biased region" description="Polar residues" evidence="5">
    <location>
        <begin position="1523"/>
        <end position="1535"/>
    </location>
</feature>
<dbReference type="GO" id="GO:0006406">
    <property type="term" value="P:mRNA export from nucleus"/>
    <property type="evidence" value="ECO:0007669"/>
    <property type="project" value="InterPro"/>
</dbReference>
<evidence type="ECO:0000259" key="8">
    <source>
        <dbReference type="Pfam" id="PF16134"/>
    </source>
</evidence>
<name>A0A6A6TFK7_9PLEO</name>
<feature type="compositionally biased region" description="Low complexity" evidence="5">
    <location>
        <begin position="2184"/>
        <end position="2202"/>
    </location>
</feature>
<feature type="compositionally biased region" description="Basic and acidic residues" evidence="5">
    <location>
        <begin position="1735"/>
        <end position="1771"/>
    </location>
</feature>
<feature type="compositionally biased region" description="Basic and acidic residues" evidence="5">
    <location>
        <begin position="2354"/>
        <end position="2387"/>
    </location>
</feature>
<dbReference type="InterPro" id="IPR021726">
    <property type="entry name" value="THO_THOC2_N"/>
</dbReference>
<feature type="compositionally biased region" description="Basic and acidic residues" evidence="5">
    <location>
        <begin position="566"/>
        <end position="597"/>
    </location>
</feature>
<gene>
    <name evidence="9" type="ORF">K491DRAFT_326071</name>
</gene>
<keyword evidence="10" id="KW-1185">Reference proteome</keyword>
<evidence type="ECO:0000259" key="6">
    <source>
        <dbReference type="Pfam" id="PF11262"/>
    </source>
</evidence>
<feature type="region of interest" description="Disordered" evidence="5">
    <location>
        <begin position="1599"/>
        <end position="2419"/>
    </location>
</feature>
<feature type="region of interest" description="Disordered" evidence="5">
    <location>
        <begin position="1"/>
        <end position="101"/>
    </location>
</feature>
<feature type="compositionally biased region" description="Basic and acidic residues" evidence="5">
    <location>
        <begin position="1679"/>
        <end position="1698"/>
    </location>
</feature>
<feature type="compositionally biased region" description="Basic and acidic residues" evidence="5">
    <location>
        <begin position="1117"/>
        <end position="1128"/>
    </location>
</feature>
<feature type="compositionally biased region" description="Low complexity" evidence="5">
    <location>
        <begin position="32"/>
        <end position="42"/>
    </location>
</feature>
<feature type="compositionally biased region" description="Polar residues" evidence="5">
    <location>
        <begin position="2038"/>
        <end position="2053"/>
    </location>
</feature>
<feature type="compositionally biased region" description="Polar residues" evidence="5">
    <location>
        <begin position="1850"/>
        <end position="1865"/>
    </location>
</feature>
<dbReference type="EMBL" id="MU004325">
    <property type="protein sequence ID" value="KAF2657394.1"/>
    <property type="molecule type" value="Genomic_DNA"/>
</dbReference>
<dbReference type="PANTHER" id="PTHR21597">
    <property type="entry name" value="THO2 PROTEIN"/>
    <property type="match status" value="1"/>
</dbReference>
<keyword evidence="4" id="KW-0539">Nucleus</keyword>
<feature type="region of interest" description="Disordered" evidence="5">
    <location>
        <begin position="412"/>
        <end position="444"/>
    </location>
</feature>
<dbReference type="InterPro" id="IPR032302">
    <property type="entry name" value="THOC2_N"/>
</dbReference>
<evidence type="ECO:0000256" key="1">
    <source>
        <dbReference type="ARBA" id="ARBA00004123"/>
    </source>
</evidence>
<evidence type="ECO:0000313" key="9">
    <source>
        <dbReference type="EMBL" id="KAF2657394.1"/>
    </source>
</evidence>
<evidence type="ECO:0000313" key="10">
    <source>
        <dbReference type="Proteomes" id="UP000799324"/>
    </source>
</evidence>
<feature type="compositionally biased region" description="Basic and acidic residues" evidence="5">
    <location>
        <begin position="2398"/>
        <end position="2419"/>
    </location>
</feature>
<feature type="compositionally biased region" description="Basic and acidic residues" evidence="5">
    <location>
        <begin position="2057"/>
        <end position="2072"/>
    </location>
</feature>
<comment type="subcellular location">
    <subcellularLocation>
        <location evidence="1">Nucleus</location>
    </subcellularLocation>
</comment>
<feature type="compositionally biased region" description="Polar residues" evidence="5">
    <location>
        <begin position="1624"/>
        <end position="1642"/>
    </location>
</feature>
<feature type="compositionally biased region" description="Basic and acidic residues" evidence="5">
    <location>
        <begin position="2146"/>
        <end position="2155"/>
    </location>
</feature>
<evidence type="ECO:0000256" key="4">
    <source>
        <dbReference type="ARBA" id="ARBA00023242"/>
    </source>
</evidence>